<protein>
    <recommendedName>
        <fullName evidence="4">DUF3784 domain-containing protein</fullName>
    </recommendedName>
</protein>
<feature type="transmembrane region" description="Helical" evidence="1">
    <location>
        <begin position="77"/>
        <end position="96"/>
    </location>
</feature>
<dbReference type="Proteomes" id="UP000076630">
    <property type="component" value="Unassembled WGS sequence"/>
</dbReference>
<keyword evidence="1" id="KW-0472">Membrane</keyword>
<reference evidence="2 3" key="1">
    <citation type="submission" date="2016-01" db="EMBL/GenBank/DDBJ databases">
        <title>Whole genome sequencing of Myroides marinus L41.</title>
        <authorList>
            <person name="Hong K.W."/>
        </authorList>
    </citation>
    <scope>NUCLEOTIDE SEQUENCE [LARGE SCALE GENOMIC DNA]</scope>
    <source>
        <strain evidence="2 3">L41</strain>
    </source>
</reference>
<proteinExistence type="predicted"/>
<feature type="transmembrane region" description="Helical" evidence="1">
    <location>
        <begin position="49"/>
        <end position="71"/>
    </location>
</feature>
<organism evidence="2 3">
    <name type="scientific">Myroides marinus</name>
    <dbReference type="NCBI Taxonomy" id="703342"/>
    <lineage>
        <taxon>Bacteria</taxon>
        <taxon>Pseudomonadati</taxon>
        <taxon>Bacteroidota</taxon>
        <taxon>Flavobacteriia</taxon>
        <taxon>Flavobacteriales</taxon>
        <taxon>Flavobacteriaceae</taxon>
        <taxon>Myroides</taxon>
    </lineage>
</organism>
<dbReference type="AlphaFoldDB" id="A0A163WNJ1"/>
<keyword evidence="1" id="KW-0812">Transmembrane</keyword>
<keyword evidence="1" id="KW-1133">Transmembrane helix</keyword>
<dbReference type="OrthoDB" id="954876at2"/>
<comment type="caution">
    <text evidence="2">The sequence shown here is derived from an EMBL/GenBank/DDBJ whole genome shotgun (WGS) entry which is preliminary data.</text>
</comment>
<dbReference type="Pfam" id="PF12650">
    <property type="entry name" value="DUF3784"/>
    <property type="match status" value="1"/>
</dbReference>
<dbReference type="EMBL" id="LQNU01000076">
    <property type="protein sequence ID" value="KZE76597.1"/>
    <property type="molecule type" value="Genomic_DNA"/>
</dbReference>
<evidence type="ECO:0000256" key="1">
    <source>
        <dbReference type="SAM" id="Phobius"/>
    </source>
</evidence>
<gene>
    <name evidence="2" type="ORF">AV926_15765</name>
</gene>
<sequence length="129" mass="14664">MEAFIVTGLLYIGISYFLTPDNADSLLAGYNTMSDERKKLYDISSTVKVLNLTMRWTGICTSIITILAIVLEWHKVITTSILICVLIIPLVIMSIYTRLKYSVDPMRWYDWLAPTGMIIGSLVLAYYIN</sequence>
<name>A0A163WNJ1_9FLAO</name>
<feature type="transmembrane region" description="Helical" evidence="1">
    <location>
        <begin position="108"/>
        <end position="128"/>
    </location>
</feature>
<dbReference type="RefSeq" id="WP_038986010.1">
    <property type="nucleotide sequence ID" value="NZ_JWJO01000019.1"/>
</dbReference>
<evidence type="ECO:0000313" key="3">
    <source>
        <dbReference type="Proteomes" id="UP000076630"/>
    </source>
</evidence>
<evidence type="ECO:0000313" key="2">
    <source>
        <dbReference type="EMBL" id="KZE76597.1"/>
    </source>
</evidence>
<keyword evidence="3" id="KW-1185">Reference proteome</keyword>
<dbReference type="InterPro" id="IPR017259">
    <property type="entry name" value="UCP037672"/>
</dbReference>
<accession>A0A163WNJ1</accession>
<evidence type="ECO:0008006" key="4">
    <source>
        <dbReference type="Google" id="ProtNLM"/>
    </source>
</evidence>